<dbReference type="SUPFAM" id="SSF50978">
    <property type="entry name" value="WD40 repeat-like"/>
    <property type="match status" value="1"/>
</dbReference>
<keyword evidence="5" id="KW-1133">Transmembrane helix</keyword>
<dbReference type="InterPro" id="IPR015943">
    <property type="entry name" value="WD40/YVTN_repeat-like_dom_sf"/>
</dbReference>
<comment type="caution">
    <text evidence="6">The sequence shown here is derived from an EMBL/GenBank/DDBJ whole genome shotgun (WGS) entry which is preliminary data.</text>
</comment>
<dbReference type="Pfam" id="PF00400">
    <property type="entry name" value="WD40"/>
    <property type="match status" value="3"/>
</dbReference>
<sequence>MSSESESAEAVVALSQTSQIVLIAAGTIFAISVSYFIYVVLGCLRSVGRALASSSSTKAKAKPSKQQPTKAKGSDSDAEPAPAAPGRDRGPDLKTLIKAEKVAAKKKSTPKEDHLASHELWVNTLKDHGDTVHSLAWSRDGSMLATACEDMTLRLFDLSEDVGAKNQKFKRIRTPRIPVGVGFGDTPTNLAALLRGAPDAQAALFAPPAPGSDAYKPASDAAPYEMAWTVTNLHGKETSLAGALVSVPAEAAVGRRGFIVALSAKREGKGREVAMFEPNALANHDLAVSPRDGRFVAAATFSSDVKIWEMKYSREGEFRGLIKVMNLSGHRSQVACVALSFDNTRAATAGKDGMLKIWNIDVRYELSEDPKLVLSIPMPLPEGRVYQHLAFGPPGSDLLAASYEGTISLLSLRTGELLERIAAHDGPVTAMRWCPLPRKLPPPPNSEGAAGGVGFVLASASRDKRVRLWRAPKA</sequence>
<evidence type="ECO:0000256" key="3">
    <source>
        <dbReference type="PROSITE-ProRule" id="PRU00221"/>
    </source>
</evidence>
<dbReference type="AlphaFoldDB" id="A0A150GFD1"/>
<evidence type="ECO:0000313" key="6">
    <source>
        <dbReference type="EMBL" id="KXZ48528.1"/>
    </source>
</evidence>
<evidence type="ECO:0000256" key="2">
    <source>
        <dbReference type="ARBA" id="ARBA00022737"/>
    </source>
</evidence>
<name>A0A150GFD1_GONPE</name>
<evidence type="ECO:0000256" key="4">
    <source>
        <dbReference type="SAM" id="MobiDB-lite"/>
    </source>
</evidence>
<keyword evidence="2" id="KW-0677">Repeat</keyword>
<dbReference type="PROSITE" id="PS50082">
    <property type="entry name" value="WD_REPEATS_2"/>
    <property type="match status" value="2"/>
</dbReference>
<reference evidence="7" key="1">
    <citation type="journal article" date="2016" name="Nat. Commun.">
        <title>The Gonium pectorale genome demonstrates co-option of cell cycle regulation during the evolution of multicellularity.</title>
        <authorList>
            <person name="Hanschen E.R."/>
            <person name="Marriage T.N."/>
            <person name="Ferris P.J."/>
            <person name="Hamaji T."/>
            <person name="Toyoda A."/>
            <person name="Fujiyama A."/>
            <person name="Neme R."/>
            <person name="Noguchi H."/>
            <person name="Minakuchi Y."/>
            <person name="Suzuki M."/>
            <person name="Kawai-Toyooka H."/>
            <person name="Smith D.R."/>
            <person name="Sparks H."/>
            <person name="Anderson J."/>
            <person name="Bakaric R."/>
            <person name="Luria V."/>
            <person name="Karger A."/>
            <person name="Kirschner M.W."/>
            <person name="Durand P.M."/>
            <person name="Michod R.E."/>
            <person name="Nozaki H."/>
            <person name="Olson B.J."/>
        </authorList>
    </citation>
    <scope>NUCLEOTIDE SEQUENCE [LARGE SCALE GENOMIC DNA]</scope>
    <source>
        <strain evidence="7">NIES-2863</strain>
    </source>
</reference>
<evidence type="ECO:0008006" key="8">
    <source>
        <dbReference type="Google" id="ProtNLM"/>
    </source>
</evidence>
<proteinExistence type="predicted"/>
<organism evidence="6 7">
    <name type="scientific">Gonium pectorale</name>
    <name type="common">Green alga</name>
    <dbReference type="NCBI Taxonomy" id="33097"/>
    <lineage>
        <taxon>Eukaryota</taxon>
        <taxon>Viridiplantae</taxon>
        <taxon>Chlorophyta</taxon>
        <taxon>core chlorophytes</taxon>
        <taxon>Chlorophyceae</taxon>
        <taxon>CS clade</taxon>
        <taxon>Chlamydomonadales</taxon>
        <taxon>Volvocaceae</taxon>
        <taxon>Gonium</taxon>
    </lineage>
</organism>
<keyword evidence="1 3" id="KW-0853">WD repeat</keyword>
<dbReference type="InterPro" id="IPR019775">
    <property type="entry name" value="WD40_repeat_CS"/>
</dbReference>
<dbReference type="EMBL" id="LSYV01000028">
    <property type="protein sequence ID" value="KXZ48528.1"/>
    <property type="molecule type" value="Genomic_DNA"/>
</dbReference>
<feature type="repeat" description="WD" evidence="3">
    <location>
        <begin position="327"/>
        <end position="368"/>
    </location>
</feature>
<feature type="transmembrane region" description="Helical" evidence="5">
    <location>
        <begin position="20"/>
        <end position="41"/>
    </location>
</feature>
<dbReference type="STRING" id="33097.A0A150GFD1"/>
<accession>A0A150GFD1</accession>
<dbReference type="InterPro" id="IPR036322">
    <property type="entry name" value="WD40_repeat_dom_sf"/>
</dbReference>
<dbReference type="PANTHER" id="PTHR45282:SF2">
    <property type="entry name" value="OS03G0858400 PROTEIN"/>
    <property type="match status" value="1"/>
</dbReference>
<gene>
    <name evidence="6" type="ORF">GPECTOR_27g699</name>
</gene>
<evidence type="ECO:0000313" key="7">
    <source>
        <dbReference type="Proteomes" id="UP000075714"/>
    </source>
</evidence>
<evidence type="ECO:0000256" key="5">
    <source>
        <dbReference type="SAM" id="Phobius"/>
    </source>
</evidence>
<keyword evidence="5" id="KW-0472">Membrane</keyword>
<keyword evidence="5" id="KW-0812">Transmembrane</keyword>
<dbReference type="SMART" id="SM00320">
    <property type="entry name" value="WD40"/>
    <property type="match status" value="4"/>
</dbReference>
<evidence type="ECO:0000256" key="1">
    <source>
        <dbReference type="ARBA" id="ARBA00022574"/>
    </source>
</evidence>
<dbReference type="PANTHER" id="PTHR45282">
    <property type="entry name" value="OS03G0858400 PROTEIN"/>
    <property type="match status" value="1"/>
</dbReference>
<dbReference type="PROSITE" id="PS50294">
    <property type="entry name" value="WD_REPEATS_REGION"/>
    <property type="match status" value="2"/>
</dbReference>
<protein>
    <recommendedName>
        <fullName evidence="8">Anaphase-promoting complex subunit 4 WD40 domain-containing protein</fullName>
    </recommendedName>
</protein>
<keyword evidence="7" id="KW-1185">Reference proteome</keyword>
<dbReference type="InterPro" id="IPR001680">
    <property type="entry name" value="WD40_rpt"/>
</dbReference>
<dbReference type="OrthoDB" id="346371at2759"/>
<feature type="compositionally biased region" description="Low complexity" evidence="4">
    <location>
        <begin position="54"/>
        <end position="71"/>
    </location>
</feature>
<dbReference type="Proteomes" id="UP000075714">
    <property type="component" value="Unassembled WGS sequence"/>
</dbReference>
<dbReference type="PROSITE" id="PS00678">
    <property type="entry name" value="WD_REPEATS_1"/>
    <property type="match status" value="1"/>
</dbReference>
<feature type="repeat" description="WD" evidence="3">
    <location>
        <begin position="125"/>
        <end position="159"/>
    </location>
</feature>
<feature type="region of interest" description="Disordered" evidence="4">
    <location>
        <begin position="54"/>
        <end position="92"/>
    </location>
</feature>
<dbReference type="Gene3D" id="2.130.10.10">
    <property type="entry name" value="YVTN repeat-like/Quinoprotein amine dehydrogenase"/>
    <property type="match status" value="3"/>
</dbReference>